<dbReference type="EMBL" id="KE747814">
    <property type="protein sequence ID" value="RMZ68117.1"/>
    <property type="molecule type" value="Genomic_DNA"/>
</dbReference>
<gene>
    <name evidence="1" type="ORF">GMOD_00004306</name>
</gene>
<accession>A0A3M7M0T7</accession>
<name>A0A3M7M0T7_9PLEO</name>
<reference evidence="1 2" key="1">
    <citation type="journal article" date="2014" name="PLoS ONE">
        <title>De novo Genome Assembly of the Fungal Plant Pathogen Pyrenophora semeniperda.</title>
        <authorList>
            <person name="Soliai M.M."/>
            <person name="Meyer S.E."/>
            <person name="Udall J.A."/>
            <person name="Elzinga D.E."/>
            <person name="Hermansen R.A."/>
            <person name="Bodily P.M."/>
            <person name="Hart A.A."/>
            <person name="Coleman C.E."/>
        </authorList>
    </citation>
    <scope>NUCLEOTIDE SEQUENCE [LARGE SCALE GENOMIC DNA]</scope>
    <source>
        <strain evidence="1 2">CCB06</strain>
        <tissue evidence="1">Mycelium</tissue>
    </source>
</reference>
<dbReference type="Proteomes" id="UP000265663">
    <property type="component" value="Unassembled WGS sequence"/>
</dbReference>
<protein>
    <submittedName>
        <fullName evidence="1">Uncharacterized protein</fullName>
    </submittedName>
</protein>
<sequence length="101" mass="11337">MSGSKSFILKETMNLYGIFTVDCVVGSQYCPSDSDSTRTTIPETRSYNIRNNALHAIQPIFEKGHHTYRGPTRPTDGVDLTGAFEHGKQMKLKQAKRMLTL</sequence>
<organism evidence="1 2">
    <name type="scientific">Pyrenophora seminiperda CCB06</name>
    <dbReference type="NCBI Taxonomy" id="1302712"/>
    <lineage>
        <taxon>Eukaryota</taxon>
        <taxon>Fungi</taxon>
        <taxon>Dikarya</taxon>
        <taxon>Ascomycota</taxon>
        <taxon>Pezizomycotina</taxon>
        <taxon>Dothideomycetes</taxon>
        <taxon>Pleosporomycetidae</taxon>
        <taxon>Pleosporales</taxon>
        <taxon>Pleosporineae</taxon>
        <taxon>Pleosporaceae</taxon>
        <taxon>Pyrenophora</taxon>
    </lineage>
</organism>
<evidence type="ECO:0000313" key="2">
    <source>
        <dbReference type="Proteomes" id="UP000265663"/>
    </source>
</evidence>
<dbReference type="AlphaFoldDB" id="A0A3M7M0T7"/>
<evidence type="ECO:0000313" key="1">
    <source>
        <dbReference type="EMBL" id="RMZ68117.1"/>
    </source>
</evidence>
<proteinExistence type="predicted"/>
<keyword evidence="2" id="KW-1185">Reference proteome</keyword>